<accession>A0A6J5LSA4</accession>
<sequence>MDFAKLDLRAASERGSWVVLEHHLIPEGESPKLRIRGMGAKGVMDAFKRVERVQALRSDRTARANERGIEGVIAKYQSELEESMGELIVAAVAEWQGIEWDGKPLELTAENVLKVCGPGTLFFGQVNAAIAEEHRLFTQADSA</sequence>
<name>A0A6J5LSA4_9CAUD</name>
<proteinExistence type="predicted"/>
<evidence type="ECO:0000313" key="1">
    <source>
        <dbReference type="EMBL" id="CAB4137268.1"/>
    </source>
</evidence>
<organism evidence="1">
    <name type="scientific">uncultured Caudovirales phage</name>
    <dbReference type="NCBI Taxonomy" id="2100421"/>
    <lineage>
        <taxon>Viruses</taxon>
        <taxon>Duplodnaviria</taxon>
        <taxon>Heunggongvirae</taxon>
        <taxon>Uroviricota</taxon>
        <taxon>Caudoviricetes</taxon>
        <taxon>Peduoviridae</taxon>
        <taxon>Maltschvirus</taxon>
        <taxon>Maltschvirus maltsch</taxon>
    </lineage>
</organism>
<protein>
    <submittedName>
        <fullName evidence="1">Uncharacterized protein</fullName>
    </submittedName>
</protein>
<gene>
    <name evidence="1" type="ORF">UFOVP317_23</name>
</gene>
<dbReference type="EMBL" id="LR796339">
    <property type="protein sequence ID" value="CAB4137268.1"/>
    <property type="molecule type" value="Genomic_DNA"/>
</dbReference>
<reference evidence="1" key="1">
    <citation type="submission" date="2020-04" db="EMBL/GenBank/DDBJ databases">
        <authorList>
            <person name="Chiriac C."/>
            <person name="Salcher M."/>
            <person name="Ghai R."/>
            <person name="Kavagutti S V."/>
        </authorList>
    </citation>
    <scope>NUCLEOTIDE SEQUENCE</scope>
</reference>